<dbReference type="AlphaFoldDB" id="A0A7G5FE64"/>
<evidence type="ECO:0000256" key="1">
    <source>
        <dbReference type="SAM" id="MobiDB-lite"/>
    </source>
</evidence>
<gene>
    <name evidence="2" type="ORF">HW450_11275</name>
</gene>
<organism evidence="2 3">
    <name type="scientific">Corynebacterium hindlerae</name>
    <dbReference type="NCBI Taxonomy" id="699041"/>
    <lineage>
        <taxon>Bacteria</taxon>
        <taxon>Bacillati</taxon>
        <taxon>Actinomycetota</taxon>
        <taxon>Actinomycetes</taxon>
        <taxon>Mycobacteriales</taxon>
        <taxon>Corynebacteriaceae</taxon>
        <taxon>Corynebacterium</taxon>
    </lineage>
</organism>
<protein>
    <submittedName>
        <fullName evidence="2">Uncharacterized protein</fullName>
    </submittedName>
</protein>
<dbReference type="EMBL" id="CP059833">
    <property type="protein sequence ID" value="QMV84905.1"/>
    <property type="molecule type" value="Genomic_DNA"/>
</dbReference>
<keyword evidence="3" id="KW-1185">Reference proteome</keyword>
<reference evidence="2 3" key="1">
    <citation type="submission" date="2020-07" db="EMBL/GenBank/DDBJ databases">
        <title>non toxigenic Corynebacterium sp. nov from a clinical source.</title>
        <authorList>
            <person name="Bernier A.-M."/>
            <person name="Bernard K."/>
        </authorList>
    </citation>
    <scope>NUCLEOTIDE SEQUENCE [LARGE SCALE GENOMIC DNA]</scope>
    <source>
        <strain evidence="3">NML 93-0612</strain>
    </source>
</reference>
<evidence type="ECO:0000313" key="3">
    <source>
        <dbReference type="Proteomes" id="UP000515570"/>
    </source>
</evidence>
<evidence type="ECO:0000313" key="2">
    <source>
        <dbReference type="EMBL" id="QMV84905.1"/>
    </source>
</evidence>
<name>A0A7G5FE64_9CORY</name>
<feature type="region of interest" description="Disordered" evidence="1">
    <location>
        <begin position="44"/>
        <end position="66"/>
    </location>
</feature>
<accession>A0A7G5FE64</accession>
<dbReference type="PROSITE" id="PS51257">
    <property type="entry name" value="PROKAR_LIPOPROTEIN"/>
    <property type="match status" value="1"/>
</dbReference>
<dbReference type="RefSeq" id="WP_182385712.1">
    <property type="nucleotide sequence ID" value="NZ_CP059833.1"/>
</dbReference>
<proteinExistence type="predicted"/>
<dbReference type="Proteomes" id="UP000515570">
    <property type="component" value="Chromosome"/>
</dbReference>
<feature type="compositionally biased region" description="Polar residues" evidence="1">
    <location>
        <begin position="57"/>
        <end position="66"/>
    </location>
</feature>
<sequence>MKHIPLISTSLAVALVLTGCAPLGEKLNGKTAAQAGAEEQVAVTETPKPEFSAKQVPPTTAQSPFDTVTDEGLGVEWQIRSVRQGPTGGAQILIRMKNLNKDFAVPPSAIGDPTLSSAGGNVALMQVPDQGLDAPLGALAETTISYTFNTSPWNLSNAELKLGNAVFKGYLSR</sequence>